<dbReference type="InterPro" id="IPR038396">
    <property type="entry name" value="SpoIIAA-like_sf"/>
</dbReference>
<dbReference type="Gene3D" id="3.40.50.10600">
    <property type="entry name" value="SpoIIaa-like domains"/>
    <property type="match status" value="1"/>
</dbReference>
<dbReference type="RefSeq" id="WP_106354207.1">
    <property type="nucleotide sequence ID" value="NZ_PVTP01000001.1"/>
</dbReference>
<dbReference type="EMBL" id="PVTP01000001">
    <property type="protein sequence ID" value="PRY80547.1"/>
    <property type="molecule type" value="Genomic_DNA"/>
</dbReference>
<keyword evidence="2" id="KW-1185">Reference proteome</keyword>
<dbReference type="SUPFAM" id="SSF52091">
    <property type="entry name" value="SpoIIaa-like"/>
    <property type="match status" value="1"/>
</dbReference>
<name>A0A2T0W541_9RHOB</name>
<comment type="caution">
    <text evidence="1">The sequence shown here is derived from an EMBL/GenBank/DDBJ whole genome shotgun (WGS) entry which is preliminary data.</text>
</comment>
<organism evidence="1 2">
    <name type="scientific">Yoonia maritima</name>
    <dbReference type="NCBI Taxonomy" id="1435347"/>
    <lineage>
        <taxon>Bacteria</taxon>
        <taxon>Pseudomonadati</taxon>
        <taxon>Pseudomonadota</taxon>
        <taxon>Alphaproteobacteria</taxon>
        <taxon>Rhodobacterales</taxon>
        <taxon>Paracoccaceae</taxon>
        <taxon>Yoonia</taxon>
    </lineage>
</organism>
<evidence type="ECO:0000313" key="1">
    <source>
        <dbReference type="EMBL" id="PRY80547.1"/>
    </source>
</evidence>
<protein>
    <submittedName>
        <fullName evidence="1">SpoIIAA-like protein</fullName>
    </submittedName>
</protein>
<dbReference type="Pfam" id="PF11964">
    <property type="entry name" value="SpoIIAA-like"/>
    <property type="match status" value="1"/>
</dbReference>
<dbReference type="InterPro" id="IPR036513">
    <property type="entry name" value="STAS_dom_sf"/>
</dbReference>
<sequence length="123" mass="13678">MLKITKRSDDRVDIELSGKIDAIEMAAALDSLIEQSKDVHNGQMLYEISDFSLPTLGAIGVEVARLPSLFRLLSKFDRCALLSDSNWLRKASEVEGALLPGLEIKSFEMHERDAAEVWLTASK</sequence>
<dbReference type="Proteomes" id="UP000238007">
    <property type="component" value="Unassembled WGS sequence"/>
</dbReference>
<dbReference type="AlphaFoldDB" id="A0A2T0W541"/>
<dbReference type="InterPro" id="IPR021866">
    <property type="entry name" value="SpoIIAA-like"/>
</dbReference>
<evidence type="ECO:0000313" key="2">
    <source>
        <dbReference type="Proteomes" id="UP000238007"/>
    </source>
</evidence>
<accession>A0A2T0W541</accession>
<proteinExistence type="predicted"/>
<reference evidence="1 2" key="1">
    <citation type="submission" date="2018-03" db="EMBL/GenBank/DDBJ databases">
        <title>Genomic Encyclopedia of Archaeal and Bacterial Type Strains, Phase II (KMG-II): from individual species to whole genera.</title>
        <authorList>
            <person name="Goeker M."/>
        </authorList>
    </citation>
    <scope>NUCLEOTIDE SEQUENCE [LARGE SCALE GENOMIC DNA]</scope>
    <source>
        <strain evidence="1 2">DSM 101533</strain>
    </source>
</reference>
<dbReference type="OrthoDB" id="7619266at2"/>
<gene>
    <name evidence="1" type="ORF">CLV80_101402</name>
</gene>